<protein>
    <recommendedName>
        <fullName evidence="6">Putative aliphatic sulfonates-binding protein</fullName>
    </recommendedName>
</protein>
<dbReference type="OrthoDB" id="286202at2"/>
<gene>
    <name evidence="9" type="ORF">DFP98_13816</name>
</gene>
<dbReference type="Gene3D" id="3.40.190.10">
    <property type="entry name" value="Periplasmic binding protein-like II"/>
    <property type="match status" value="2"/>
</dbReference>
<feature type="signal peptide" evidence="7">
    <location>
        <begin position="1"/>
        <end position="32"/>
    </location>
</feature>
<dbReference type="InterPro" id="IPR015168">
    <property type="entry name" value="SsuA/THI5"/>
</dbReference>
<dbReference type="GO" id="GO:0042597">
    <property type="term" value="C:periplasmic space"/>
    <property type="evidence" value="ECO:0007669"/>
    <property type="project" value="UniProtKB-SubCell"/>
</dbReference>
<dbReference type="NCBIfam" id="TIGR01728">
    <property type="entry name" value="SsuA_fam"/>
    <property type="match status" value="1"/>
</dbReference>
<evidence type="ECO:0000313" key="10">
    <source>
        <dbReference type="Proteomes" id="UP000256977"/>
    </source>
</evidence>
<evidence type="ECO:0000256" key="5">
    <source>
        <dbReference type="ARBA" id="ARBA00055538"/>
    </source>
</evidence>
<evidence type="ECO:0000259" key="8">
    <source>
        <dbReference type="SMART" id="SM00062"/>
    </source>
</evidence>
<dbReference type="GO" id="GO:0042626">
    <property type="term" value="F:ATPase-coupled transmembrane transporter activity"/>
    <property type="evidence" value="ECO:0007669"/>
    <property type="project" value="InterPro"/>
</dbReference>
<dbReference type="EMBL" id="QRDZ01000038">
    <property type="protein sequence ID" value="RED56651.1"/>
    <property type="molecule type" value="Genomic_DNA"/>
</dbReference>
<evidence type="ECO:0000256" key="2">
    <source>
        <dbReference type="ARBA" id="ARBA00010742"/>
    </source>
</evidence>
<keyword evidence="10" id="KW-1185">Reference proteome</keyword>
<dbReference type="SUPFAM" id="SSF53850">
    <property type="entry name" value="Periplasmic binding protein-like II"/>
    <property type="match status" value="1"/>
</dbReference>
<comment type="similarity">
    <text evidence="2">Belongs to the bacterial solute-binding protein SsuA/TauA family.</text>
</comment>
<evidence type="ECO:0000256" key="3">
    <source>
        <dbReference type="ARBA" id="ARBA00022448"/>
    </source>
</evidence>
<dbReference type="GO" id="GO:0016020">
    <property type="term" value="C:membrane"/>
    <property type="evidence" value="ECO:0007669"/>
    <property type="project" value="InterPro"/>
</dbReference>
<dbReference type="PANTHER" id="PTHR30024:SF42">
    <property type="entry name" value="ALIPHATIC SULFONATES-BINDING PROTEIN-RELATED"/>
    <property type="match status" value="1"/>
</dbReference>
<keyword evidence="3" id="KW-0813">Transport</keyword>
<reference evidence="9 10" key="1">
    <citation type="submission" date="2018-07" db="EMBL/GenBank/DDBJ databases">
        <title>Genomic Encyclopedia of Type Strains, Phase III (KMG-III): the genomes of soil and plant-associated and newly described type strains.</title>
        <authorList>
            <person name="Whitman W."/>
        </authorList>
    </citation>
    <scope>NUCLEOTIDE SEQUENCE [LARGE SCALE GENOMIC DNA]</scope>
    <source>
        <strain evidence="9 10">CECT 7287</strain>
    </source>
</reference>
<evidence type="ECO:0000256" key="1">
    <source>
        <dbReference type="ARBA" id="ARBA00004418"/>
    </source>
</evidence>
<organism evidence="9 10">
    <name type="scientific">Cohnella phaseoli</name>
    <dbReference type="NCBI Taxonomy" id="456490"/>
    <lineage>
        <taxon>Bacteria</taxon>
        <taxon>Bacillati</taxon>
        <taxon>Bacillota</taxon>
        <taxon>Bacilli</taxon>
        <taxon>Bacillales</taxon>
        <taxon>Paenibacillaceae</taxon>
        <taxon>Cohnella</taxon>
    </lineage>
</organism>
<comment type="subcellular location">
    <subcellularLocation>
        <location evidence="1">Periplasm</location>
    </subcellularLocation>
</comment>
<accession>A0A3D9I4P5</accession>
<dbReference type="Pfam" id="PF09084">
    <property type="entry name" value="NMT1"/>
    <property type="match status" value="1"/>
</dbReference>
<evidence type="ECO:0000256" key="4">
    <source>
        <dbReference type="ARBA" id="ARBA00022729"/>
    </source>
</evidence>
<dbReference type="Proteomes" id="UP000256977">
    <property type="component" value="Unassembled WGS sequence"/>
</dbReference>
<dbReference type="InterPro" id="IPR010067">
    <property type="entry name" value="ABC_SsuA_sub-bd"/>
</dbReference>
<comment type="caution">
    <text evidence="9">The sequence shown here is derived from an EMBL/GenBank/DDBJ whole genome shotgun (WGS) entry which is preliminary data.</text>
</comment>
<feature type="domain" description="Solute-binding protein family 3/N-terminal" evidence="8">
    <location>
        <begin position="45"/>
        <end position="256"/>
    </location>
</feature>
<evidence type="ECO:0000256" key="6">
    <source>
        <dbReference type="ARBA" id="ARBA00070228"/>
    </source>
</evidence>
<evidence type="ECO:0000256" key="7">
    <source>
        <dbReference type="SAM" id="SignalP"/>
    </source>
</evidence>
<dbReference type="FunFam" id="3.40.190.10:FF:000050">
    <property type="entry name" value="Sulfonate ABC transporter substrate-binding protein"/>
    <property type="match status" value="1"/>
</dbReference>
<feature type="chain" id="PRO_5017655149" description="Putative aliphatic sulfonates-binding protein" evidence="7">
    <location>
        <begin position="33"/>
        <end position="337"/>
    </location>
</feature>
<dbReference type="AlphaFoldDB" id="A0A3D9I4P5"/>
<dbReference type="InterPro" id="IPR001638">
    <property type="entry name" value="Solute-binding_3/MltF_N"/>
</dbReference>
<name>A0A3D9I4P5_9BACL</name>
<dbReference type="PANTHER" id="PTHR30024">
    <property type="entry name" value="ALIPHATIC SULFONATES-BINDING PROTEIN-RELATED"/>
    <property type="match status" value="1"/>
</dbReference>
<evidence type="ECO:0000313" key="9">
    <source>
        <dbReference type="EMBL" id="RED56651.1"/>
    </source>
</evidence>
<dbReference type="RefSeq" id="WP_116064830.1">
    <property type="nucleotide sequence ID" value="NZ_QRDZ01000038.1"/>
</dbReference>
<proteinExistence type="inferred from homology"/>
<comment type="function">
    <text evidence="5">Part of a binding-protein-dependent transport system for aliphatic sulfonates. Putative binding protein.</text>
</comment>
<dbReference type="PROSITE" id="PS51257">
    <property type="entry name" value="PROKAR_LIPOPROTEIN"/>
    <property type="match status" value="1"/>
</dbReference>
<sequence length="337" mass="36354">MTASSLRIRALRKTGLWLLSASLALFALTACGKDESAGSSKDTTTVNIAINGGLNLLTIAKKKGWFEEAFEKANAKVQWNEFQSSVPLLEGLVSDRVDFSFIGDGTVVTGKAANSPFTVISVTGVQGNQNSVIVKPDSPIQSIADLKGKQIAVAKGSSGHIFLIKALQKNGLSESDVKIVQLQPDEANPAFQAGQVDAWGIWDPFVTTEVSAGRARIVESVQTMGFVAPAVMIGRDKFLKEHPDLTALYLKVYQQAVDWVAQNPDEAADILATEKKMDKALVKTLIENTQYINDPITAETAEAIQSTADILLESGTIKEKLDVSKVYDNSYFEASKK</sequence>
<keyword evidence="4 7" id="KW-0732">Signal</keyword>
<dbReference type="SMART" id="SM00062">
    <property type="entry name" value="PBPb"/>
    <property type="match status" value="1"/>
</dbReference>